<dbReference type="EMBL" id="QTUC01000001">
    <property type="protein sequence ID" value="REF36191.1"/>
    <property type="molecule type" value="Genomic_DNA"/>
</dbReference>
<evidence type="ECO:0000259" key="1">
    <source>
        <dbReference type="SMART" id="SM00095"/>
    </source>
</evidence>
<evidence type="ECO:0000313" key="2">
    <source>
        <dbReference type="EMBL" id="REF36191.1"/>
    </source>
</evidence>
<dbReference type="GO" id="GO:0016787">
    <property type="term" value="F:hydrolase activity"/>
    <property type="evidence" value="ECO:0007669"/>
    <property type="project" value="UniProtKB-KW"/>
</dbReference>
<proteinExistence type="predicted"/>
<dbReference type="GO" id="GO:0006144">
    <property type="term" value="P:purine nucleobase metabolic process"/>
    <property type="evidence" value="ECO:0007669"/>
    <property type="project" value="TreeGrafter"/>
</dbReference>
<dbReference type="AlphaFoldDB" id="A0A3D9VFV6"/>
<dbReference type="SMART" id="SM00095">
    <property type="entry name" value="TR_THY"/>
    <property type="match status" value="1"/>
</dbReference>
<keyword evidence="2" id="KW-0378">Hydrolase</keyword>
<dbReference type="InterPro" id="IPR000895">
    <property type="entry name" value="Transthyretin/HIU_hydrolase"/>
</dbReference>
<dbReference type="SUPFAM" id="SSF49472">
    <property type="entry name" value="Transthyretin (synonym: prealbumin)"/>
    <property type="match status" value="1"/>
</dbReference>
<protein>
    <submittedName>
        <fullName evidence="2">5-hydroxyisourate hydrolase</fullName>
    </submittedName>
</protein>
<dbReference type="PANTHER" id="PTHR10395:SF7">
    <property type="entry name" value="5-HYDROXYISOURATE HYDROLASE"/>
    <property type="match status" value="1"/>
</dbReference>
<dbReference type="Pfam" id="PF00576">
    <property type="entry name" value="Transthyretin"/>
    <property type="match status" value="1"/>
</dbReference>
<dbReference type="PANTHER" id="PTHR10395">
    <property type="entry name" value="URICASE AND TRANSTHYRETIN-RELATED"/>
    <property type="match status" value="1"/>
</dbReference>
<evidence type="ECO:0000313" key="3">
    <source>
        <dbReference type="Proteomes" id="UP000256485"/>
    </source>
</evidence>
<dbReference type="InterPro" id="IPR036817">
    <property type="entry name" value="Transthyretin/HIU_hydrolase_sf"/>
</dbReference>
<dbReference type="Proteomes" id="UP000256485">
    <property type="component" value="Unassembled WGS sequence"/>
</dbReference>
<accession>A0A3D9VFV6</accession>
<gene>
    <name evidence="2" type="ORF">DFJ64_1591</name>
</gene>
<organism evidence="2 3">
    <name type="scientific">Thermasporomyces composti</name>
    <dbReference type="NCBI Taxonomy" id="696763"/>
    <lineage>
        <taxon>Bacteria</taxon>
        <taxon>Bacillati</taxon>
        <taxon>Actinomycetota</taxon>
        <taxon>Actinomycetes</taxon>
        <taxon>Propionibacteriales</taxon>
        <taxon>Nocardioidaceae</taxon>
        <taxon>Thermasporomyces</taxon>
    </lineage>
</organism>
<dbReference type="PRINTS" id="PR00189">
    <property type="entry name" value="TRNSTHYRETIN"/>
</dbReference>
<reference evidence="2 3" key="1">
    <citation type="submission" date="2018-08" db="EMBL/GenBank/DDBJ databases">
        <title>Sequencing the genomes of 1000 actinobacteria strains.</title>
        <authorList>
            <person name="Klenk H.-P."/>
        </authorList>
    </citation>
    <scope>NUCLEOTIDE SEQUENCE [LARGE SCALE GENOMIC DNA]</scope>
    <source>
        <strain evidence="2 3">DSM 22891</strain>
    </source>
</reference>
<keyword evidence="3" id="KW-1185">Reference proteome</keyword>
<dbReference type="Gene3D" id="2.60.40.180">
    <property type="entry name" value="Transthyretin/hydroxyisourate hydrolase domain"/>
    <property type="match status" value="1"/>
</dbReference>
<comment type="caution">
    <text evidence="2">The sequence shown here is derived from an EMBL/GenBank/DDBJ whole genome shotgun (WGS) entry which is preliminary data.</text>
</comment>
<name>A0A3D9VFV6_THECX</name>
<sequence>MTMSVSSRVVDATSGAPAVGVAVSLWESAAIEGEAPAEGAWTLLSQGHSQADGTVESWAVRQGIYRLVFAIGAWWAQCGMPTVYPEAVVTFSVTDPGTHCHVTLLVSPYAYTATVTTERPVE</sequence>
<dbReference type="InterPro" id="IPR023416">
    <property type="entry name" value="Transthyretin/HIU_hydrolase_d"/>
</dbReference>
<feature type="domain" description="Transthyretin/hydroxyisourate hydrolase" evidence="1">
    <location>
        <begin position="1"/>
        <end position="122"/>
    </location>
</feature>